<sequence length="202" mass="22934">MDRGIPMVHIPPEEFTTCYGKQKVEVDVNNERRIQMKKDKVNQRSNSGSTQSRGSSSDAAIMEEKLENSKRKLHQGYLQHEKARRNTKLIVAGICDIPKDKCSSSRWSFKLMEEDNNVNPPRLSRLRRGLKTTTPNLNRVVHDGSASPRWVTAVPNRSDDPGSLMVEPEPIKAYRRPTPCRLSRASPLSDHSQQIRGEVYVA</sequence>
<evidence type="ECO:0000313" key="3">
    <source>
        <dbReference type="Proteomes" id="UP000188354"/>
    </source>
</evidence>
<feature type="compositionally biased region" description="Basic and acidic residues" evidence="1">
    <location>
        <begin position="31"/>
        <end position="42"/>
    </location>
</feature>
<keyword evidence="3" id="KW-1185">Reference proteome</keyword>
<feature type="region of interest" description="Disordered" evidence="1">
    <location>
        <begin position="31"/>
        <end position="59"/>
    </location>
</feature>
<name>A0A394DAN8_LUPAN</name>
<evidence type="ECO:0000313" key="2">
    <source>
        <dbReference type="EMBL" id="OIW20458.1"/>
    </source>
</evidence>
<dbReference type="Proteomes" id="UP000188354">
    <property type="component" value="Unassembled WGS sequence"/>
</dbReference>
<protein>
    <submittedName>
        <fullName evidence="2">Uncharacterized protein</fullName>
    </submittedName>
</protein>
<dbReference type="EMBL" id="MLAU01009565">
    <property type="protein sequence ID" value="OIW20458.1"/>
    <property type="molecule type" value="Genomic_DNA"/>
</dbReference>
<feature type="compositionally biased region" description="Low complexity" evidence="1">
    <location>
        <begin position="43"/>
        <end position="57"/>
    </location>
</feature>
<reference evidence="2 3" key="1">
    <citation type="journal article" date="2017" name="Plant Biotechnol. J.">
        <title>A comprehensive draft genome sequence for lupin (Lupinus angustifolius), an emerging health food: insights into plant-microbe interactions and legume evolution.</title>
        <authorList>
            <person name="Hane J.K."/>
            <person name="Ming Y."/>
            <person name="Kamphuis L.G."/>
            <person name="Nelson M.N."/>
            <person name="Garg G."/>
            <person name="Atkins C.A."/>
            <person name="Bayer P.E."/>
            <person name="Bravo A."/>
            <person name="Bringans S."/>
            <person name="Cannon S."/>
            <person name="Edwards D."/>
            <person name="Foley R."/>
            <person name="Gao L.L."/>
            <person name="Harrison M.J."/>
            <person name="Huang W."/>
            <person name="Hurgobin B."/>
            <person name="Li S."/>
            <person name="Liu C.W."/>
            <person name="McGrath A."/>
            <person name="Morahan G."/>
            <person name="Murray J."/>
            <person name="Weller J."/>
            <person name="Jian J."/>
            <person name="Singh K.B."/>
        </authorList>
    </citation>
    <scope>NUCLEOTIDE SEQUENCE [LARGE SCALE GENOMIC DNA]</scope>
    <source>
        <strain evidence="3">cv. Tanjil</strain>
        <tissue evidence="2">Whole plant</tissue>
    </source>
</reference>
<dbReference type="AlphaFoldDB" id="A0A394DAN8"/>
<proteinExistence type="predicted"/>
<evidence type="ECO:0000256" key="1">
    <source>
        <dbReference type="SAM" id="MobiDB-lite"/>
    </source>
</evidence>
<organism evidence="2 3">
    <name type="scientific">Lupinus angustifolius</name>
    <name type="common">Narrow-leaved blue lupine</name>
    <dbReference type="NCBI Taxonomy" id="3871"/>
    <lineage>
        <taxon>Eukaryota</taxon>
        <taxon>Viridiplantae</taxon>
        <taxon>Streptophyta</taxon>
        <taxon>Embryophyta</taxon>
        <taxon>Tracheophyta</taxon>
        <taxon>Spermatophyta</taxon>
        <taxon>Magnoliopsida</taxon>
        <taxon>eudicotyledons</taxon>
        <taxon>Gunneridae</taxon>
        <taxon>Pentapetalae</taxon>
        <taxon>rosids</taxon>
        <taxon>fabids</taxon>
        <taxon>Fabales</taxon>
        <taxon>Fabaceae</taxon>
        <taxon>Papilionoideae</taxon>
        <taxon>50 kb inversion clade</taxon>
        <taxon>genistoids sensu lato</taxon>
        <taxon>core genistoids</taxon>
        <taxon>Genisteae</taxon>
        <taxon>Lupinus</taxon>
    </lineage>
</organism>
<accession>A0A394DAN8</accession>
<comment type="caution">
    <text evidence="2">The sequence shown here is derived from an EMBL/GenBank/DDBJ whole genome shotgun (WGS) entry which is preliminary data.</text>
</comment>
<feature type="region of interest" description="Disordered" evidence="1">
    <location>
        <begin position="182"/>
        <end position="202"/>
    </location>
</feature>
<dbReference type="Gramene" id="OIW20458">
    <property type="protein sequence ID" value="OIW20458"/>
    <property type="gene ID" value="TanjilG_11843"/>
</dbReference>
<gene>
    <name evidence="2" type="ORF">TanjilG_11843</name>
</gene>